<evidence type="ECO:0000256" key="8">
    <source>
        <dbReference type="ARBA" id="ARBA00023065"/>
    </source>
</evidence>
<evidence type="ECO:0000256" key="3">
    <source>
        <dbReference type="ARBA" id="ARBA00022448"/>
    </source>
</evidence>
<feature type="transmembrane region" description="Helical" evidence="12">
    <location>
        <begin position="124"/>
        <end position="148"/>
    </location>
</feature>
<feature type="transmembrane region" description="Helical" evidence="12">
    <location>
        <begin position="185"/>
        <end position="207"/>
    </location>
</feature>
<dbReference type="GO" id="GO:0005886">
    <property type="term" value="C:plasma membrane"/>
    <property type="evidence" value="ECO:0007669"/>
    <property type="project" value="UniProtKB-SubCell"/>
</dbReference>
<proteinExistence type="inferred from homology"/>
<feature type="transmembrane region" description="Helical" evidence="12">
    <location>
        <begin position="53"/>
        <end position="74"/>
    </location>
</feature>
<evidence type="ECO:0000256" key="12">
    <source>
        <dbReference type="SAM" id="Phobius"/>
    </source>
</evidence>
<name>A0A1B6C0C0_9HEMI</name>
<feature type="transmembrane region" description="Helical" evidence="12">
    <location>
        <begin position="80"/>
        <end position="103"/>
    </location>
</feature>
<feature type="transmembrane region" description="Helical" evidence="12">
    <location>
        <begin position="14"/>
        <end position="33"/>
    </location>
</feature>
<evidence type="ECO:0000256" key="7">
    <source>
        <dbReference type="ARBA" id="ARBA00023053"/>
    </source>
</evidence>
<keyword evidence="7" id="KW-0915">Sodium</keyword>
<feature type="transmembrane region" description="Helical" evidence="12">
    <location>
        <begin position="160"/>
        <end position="178"/>
    </location>
</feature>
<reference evidence="13" key="1">
    <citation type="submission" date="2015-12" db="EMBL/GenBank/DDBJ databases">
        <title>De novo transcriptome assembly of four potential Pierce s Disease insect vectors from Arizona vineyards.</title>
        <authorList>
            <person name="Tassone E.E."/>
        </authorList>
    </citation>
    <scope>NUCLEOTIDE SEQUENCE</scope>
</reference>
<feature type="transmembrane region" description="Helical" evidence="12">
    <location>
        <begin position="443"/>
        <end position="461"/>
    </location>
</feature>
<keyword evidence="3" id="KW-0813">Transport</keyword>
<keyword evidence="6 12" id="KW-1133">Transmembrane helix</keyword>
<feature type="transmembrane region" description="Helical" evidence="12">
    <location>
        <begin position="278"/>
        <end position="300"/>
    </location>
</feature>
<keyword evidence="8" id="KW-0406">Ion transport</keyword>
<dbReference type="GO" id="GO:0006814">
    <property type="term" value="P:sodium ion transport"/>
    <property type="evidence" value="ECO:0007669"/>
    <property type="project" value="UniProtKB-KW"/>
</dbReference>
<dbReference type="InterPro" id="IPR038377">
    <property type="entry name" value="Na/Glc_symporter_sf"/>
</dbReference>
<evidence type="ECO:0000256" key="2">
    <source>
        <dbReference type="ARBA" id="ARBA00006434"/>
    </source>
</evidence>
<protein>
    <recommendedName>
        <fullName evidence="14">Sodium-dependent multivitamin transporter</fullName>
    </recommendedName>
</protein>
<dbReference type="PROSITE" id="PS50283">
    <property type="entry name" value="NA_SOLUT_SYMP_3"/>
    <property type="match status" value="1"/>
</dbReference>
<gene>
    <name evidence="13" type="ORF">g.22302</name>
</gene>
<dbReference type="Pfam" id="PF00474">
    <property type="entry name" value="SSF"/>
    <property type="match status" value="1"/>
</dbReference>
<dbReference type="AlphaFoldDB" id="A0A1B6C0C0"/>
<dbReference type="PANTHER" id="PTHR42985:SF40">
    <property type="entry name" value="LD47995P-RELATED"/>
    <property type="match status" value="1"/>
</dbReference>
<dbReference type="Gene3D" id="1.20.1730.10">
    <property type="entry name" value="Sodium/glucose cotransporter"/>
    <property type="match status" value="1"/>
</dbReference>
<evidence type="ECO:0000256" key="9">
    <source>
        <dbReference type="ARBA" id="ARBA00023136"/>
    </source>
</evidence>
<dbReference type="EMBL" id="GEDC01030350">
    <property type="protein sequence ID" value="JAS06948.1"/>
    <property type="molecule type" value="Transcribed_RNA"/>
</dbReference>
<evidence type="ECO:0008006" key="14">
    <source>
        <dbReference type="Google" id="ProtNLM"/>
    </source>
</evidence>
<feature type="transmembrane region" description="Helical" evidence="12">
    <location>
        <begin position="412"/>
        <end position="436"/>
    </location>
</feature>
<keyword evidence="4" id="KW-1003">Cell membrane</keyword>
<organism evidence="13">
    <name type="scientific">Clastoptera arizonana</name>
    <name type="common">Arizona spittle bug</name>
    <dbReference type="NCBI Taxonomy" id="38151"/>
    <lineage>
        <taxon>Eukaryota</taxon>
        <taxon>Metazoa</taxon>
        <taxon>Ecdysozoa</taxon>
        <taxon>Arthropoda</taxon>
        <taxon>Hexapoda</taxon>
        <taxon>Insecta</taxon>
        <taxon>Pterygota</taxon>
        <taxon>Neoptera</taxon>
        <taxon>Paraneoptera</taxon>
        <taxon>Hemiptera</taxon>
        <taxon>Auchenorrhyncha</taxon>
        <taxon>Cercopoidea</taxon>
        <taxon>Clastopteridae</taxon>
        <taxon>Clastoptera</taxon>
    </lineage>
</organism>
<dbReference type="InterPro" id="IPR051163">
    <property type="entry name" value="Sodium:Solute_Symporter_SSF"/>
</dbReference>
<feature type="transmembrane region" description="Helical" evidence="12">
    <location>
        <begin position="239"/>
        <end position="257"/>
    </location>
</feature>
<dbReference type="CDD" id="cd11492">
    <property type="entry name" value="SLC5sbd_NIS-SMVT"/>
    <property type="match status" value="1"/>
</dbReference>
<evidence type="ECO:0000256" key="11">
    <source>
        <dbReference type="RuleBase" id="RU362091"/>
    </source>
</evidence>
<dbReference type="GO" id="GO:0015293">
    <property type="term" value="F:symporter activity"/>
    <property type="evidence" value="ECO:0007669"/>
    <property type="project" value="TreeGrafter"/>
</dbReference>
<evidence type="ECO:0000256" key="6">
    <source>
        <dbReference type="ARBA" id="ARBA00022989"/>
    </source>
</evidence>
<keyword evidence="10" id="KW-0739">Sodium transport</keyword>
<evidence type="ECO:0000256" key="4">
    <source>
        <dbReference type="ARBA" id="ARBA00022475"/>
    </source>
</evidence>
<comment type="subcellular location">
    <subcellularLocation>
        <location evidence="1">Cell membrane</location>
        <topology evidence="1">Multi-pass membrane protein</topology>
    </subcellularLocation>
</comment>
<evidence type="ECO:0000256" key="5">
    <source>
        <dbReference type="ARBA" id="ARBA00022692"/>
    </source>
</evidence>
<keyword evidence="5 12" id="KW-0812">Transmembrane</keyword>
<comment type="similarity">
    <text evidence="2 11">Belongs to the sodium:solute symporter (SSF) (TC 2.A.21) family.</text>
</comment>
<accession>A0A1B6C0C0</accession>
<evidence type="ECO:0000256" key="1">
    <source>
        <dbReference type="ARBA" id="ARBA00004651"/>
    </source>
</evidence>
<evidence type="ECO:0000313" key="13">
    <source>
        <dbReference type="EMBL" id="JAS06948.1"/>
    </source>
</evidence>
<feature type="transmembrane region" description="Helical" evidence="12">
    <location>
        <begin position="506"/>
        <end position="527"/>
    </location>
</feature>
<dbReference type="InterPro" id="IPR001734">
    <property type="entry name" value="Na/solute_symporter"/>
</dbReference>
<evidence type="ECO:0000256" key="10">
    <source>
        <dbReference type="ARBA" id="ARBA00023201"/>
    </source>
</evidence>
<sequence>MSGLDPSKFHTADYVVLSITLVVSAGIGIYFRFTGGKQKTTKEYLLGNKNQKIIPVAISLMASFMSAITLLGVSAEIYNYGTLFLIINFAYVIFTPIAAYLYLPVFFKLGATSAYEYLERRFGIITRTVASLIYTLYMTLYMGIVLYAPAIALEALTGLSQNQSILVVGLVCTFYSTIGGIKAVIVTDVFQSLLMFTAIFCVIYGAVSEKGFDGIWKIAEEKGRIEFVNLNPDPTIRHTYFSLLIGGGLTYLSLYAINQTQVQRYLTMKDYKTAVKSLWLSLPILIILSFSTGFSGLAIFSKYYSCDPLLEGRISRSDQMMPLFIVESVNSFPGLAGLFVAGIFSASLSTVSACLNSLSAVTLEDYIKPVYLRCSNKTFPDAKSIFLSKFLALMYGVICLSIAFLARYLGGILQAALTIFGVVGGPLLGVFTLGMFIPAANEIGAVTGVLSGLVFSLYLGFGGSKPIPQKLWLSIDGCYGNLTSSPVYTTIPPFEGDFPYLFRISYMYYIVLGFLLTMVIGIIISFLASACGRVQDDCDPDLFIPPVAKYLRKHRNKLNMLLTENRLHSSKNDNGMHTPL</sequence>
<keyword evidence="9 12" id="KW-0472">Membrane</keyword>
<feature type="transmembrane region" description="Helical" evidence="12">
    <location>
        <begin position="384"/>
        <end position="406"/>
    </location>
</feature>
<feature type="transmembrane region" description="Helical" evidence="12">
    <location>
        <begin position="338"/>
        <end position="363"/>
    </location>
</feature>
<dbReference type="NCBIfam" id="TIGR00813">
    <property type="entry name" value="sss"/>
    <property type="match status" value="1"/>
</dbReference>
<dbReference type="PANTHER" id="PTHR42985">
    <property type="entry name" value="SODIUM-COUPLED MONOCARBOXYLATE TRANSPORTER"/>
    <property type="match status" value="1"/>
</dbReference>